<keyword evidence="3" id="KW-1185">Reference proteome</keyword>
<dbReference type="PANTHER" id="PTHR22744">
    <property type="entry name" value="HELIX LOOP HELIX PROTEIN 21-RELATED"/>
    <property type="match status" value="1"/>
</dbReference>
<reference evidence="3" key="1">
    <citation type="submission" date="2017-10" db="EMBL/GenBank/DDBJ databases">
        <title>Rapid genome shrinkage in a self-fertile nematode reveals novel sperm competition proteins.</title>
        <authorList>
            <person name="Yin D."/>
            <person name="Schwarz E.M."/>
            <person name="Thomas C.G."/>
            <person name="Felde R.L."/>
            <person name="Korf I.F."/>
            <person name="Cutter A.D."/>
            <person name="Schartner C.M."/>
            <person name="Ralston E.J."/>
            <person name="Meyer B.J."/>
            <person name="Haag E.S."/>
        </authorList>
    </citation>
    <scope>NUCLEOTIDE SEQUENCE [LARGE SCALE GENOMIC DNA]</scope>
    <source>
        <strain evidence="3">JU1422</strain>
    </source>
</reference>
<dbReference type="InterPro" id="IPR000210">
    <property type="entry name" value="BTB/POZ_dom"/>
</dbReference>
<dbReference type="OrthoDB" id="5847610at2759"/>
<evidence type="ECO:0000259" key="1">
    <source>
        <dbReference type="PROSITE" id="PS50097"/>
    </source>
</evidence>
<dbReference type="InterPro" id="IPR011333">
    <property type="entry name" value="SKP1/BTB/POZ_sf"/>
</dbReference>
<gene>
    <name evidence="2" type="ORF">B9Z55_026879</name>
</gene>
<dbReference type="PROSITE" id="PS50097">
    <property type="entry name" value="BTB"/>
    <property type="match status" value="1"/>
</dbReference>
<dbReference type="Proteomes" id="UP000230233">
    <property type="component" value="Unassembled WGS sequence"/>
</dbReference>
<comment type="caution">
    <text evidence="2">The sequence shown here is derived from an EMBL/GenBank/DDBJ whole genome shotgun (WGS) entry which is preliminary data.</text>
</comment>
<evidence type="ECO:0000313" key="2">
    <source>
        <dbReference type="EMBL" id="PIC14640.1"/>
    </source>
</evidence>
<dbReference type="AlphaFoldDB" id="A0A2G5SHV8"/>
<dbReference type="Pfam" id="PF00651">
    <property type="entry name" value="BTB"/>
    <property type="match status" value="1"/>
</dbReference>
<dbReference type="PANTHER" id="PTHR22744:SF14">
    <property type="entry name" value="BTB DOMAIN-CONTAINING PROTEIN-RELATED"/>
    <property type="match status" value="1"/>
</dbReference>
<organism evidence="2 3">
    <name type="scientific">Caenorhabditis nigoni</name>
    <dbReference type="NCBI Taxonomy" id="1611254"/>
    <lineage>
        <taxon>Eukaryota</taxon>
        <taxon>Metazoa</taxon>
        <taxon>Ecdysozoa</taxon>
        <taxon>Nematoda</taxon>
        <taxon>Chromadorea</taxon>
        <taxon>Rhabditida</taxon>
        <taxon>Rhabditina</taxon>
        <taxon>Rhabditomorpha</taxon>
        <taxon>Rhabditoidea</taxon>
        <taxon>Rhabditidae</taxon>
        <taxon>Peloderinae</taxon>
        <taxon>Caenorhabditis</taxon>
    </lineage>
</organism>
<sequence>MSVAQTPSIYETTFAKTDRTDAILVVEGKKLHVNKTLLSIHSDYFNTLFNSNFKEKSMSEIEIKDVKFEDFATLLSLVHPKPIDPSAEYDKAENLLKLAEKFSLPYAKNYMDLFFGITRMHYFDKLELANKYNLPTLTVNALRYFTTRGQIFSYSHALKNYSDRTKARVYERLAELPN</sequence>
<protein>
    <recommendedName>
        <fullName evidence="1">BTB domain-containing protein</fullName>
    </recommendedName>
</protein>
<name>A0A2G5SHV8_9PELO</name>
<dbReference type="SMART" id="SM00225">
    <property type="entry name" value="BTB"/>
    <property type="match status" value="1"/>
</dbReference>
<proteinExistence type="predicted"/>
<dbReference type="EMBL" id="PDUG01000007">
    <property type="protein sequence ID" value="PIC14640.1"/>
    <property type="molecule type" value="Genomic_DNA"/>
</dbReference>
<feature type="domain" description="BTB" evidence="1">
    <location>
        <begin position="20"/>
        <end position="87"/>
    </location>
</feature>
<dbReference type="Gene3D" id="3.30.710.10">
    <property type="entry name" value="Potassium Channel Kv1.1, Chain A"/>
    <property type="match status" value="1"/>
</dbReference>
<dbReference type="STRING" id="1611254.A0A2G5SHV8"/>
<dbReference type="SUPFAM" id="SSF54695">
    <property type="entry name" value="POZ domain"/>
    <property type="match status" value="1"/>
</dbReference>
<dbReference type="CDD" id="cd18186">
    <property type="entry name" value="BTB_POZ_ZBTB_KLHL-like"/>
    <property type="match status" value="1"/>
</dbReference>
<accession>A0A2G5SHV8</accession>
<evidence type="ECO:0000313" key="3">
    <source>
        <dbReference type="Proteomes" id="UP000230233"/>
    </source>
</evidence>